<feature type="transmembrane region" description="Helical" evidence="1">
    <location>
        <begin position="21"/>
        <end position="40"/>
    </location>
</feature>
<comment type="caution">
    <text evidence="2">The sequence shown here is derived from an EMBL/GenBank/DDBJ whole genome shotgun (WGS) entry which is preliminary data.</text>
</comment>
<evidence type="ECO:0000256" key="1">
    <source>
        <dbReference type="SAM" id="Phobius"/>
    </source>
</evidence>
<keyword evidence="3" id="KW-1185">Reference proteome</keyword>
<accession>A0A433DAJ6</accession>
<keyword evidence="1" id="KW-0812">Transmembrane</keyword>
<gene>
    <name evidence="2" type="ORF">BC936DRAFT_145484</name>
</gene>
<name>A0A433DAJ6_9FUNG</name>
<dbReference type="AlphaFoldDB" id="A0A433DAJ6"/>
<sequence>MCGYTIPAVTINDFGSTNNNFTLHIITLSFATVLSILNHVHAICRMRKRTLEWHQPTKRRCSSIPPTMVLEFYLTLSNKSDSDMNDNADIPSFKTINSEEAAEF</sequence>
<proteinExistence type="predicted"/>
<organism evidence="2 3">
    <name type="scientific">Jimgerdemannia flammicorona</name>
    <dbReference type="NCBI Taxonomy" id="994334"/>
    <lineage>
        <taxon>Eukaryota</taxon>
        <taxon>Fungi</taxon>
        <taxon>Fungi incertae sedis</taxon>
        <taxon>Mucoromycota</taxon>
        <taxon>Mucoromycotina</taxon>
        <taxon>Endogonomycetes</taxon>
        <taxon>Endogonales</taxon>
        <taxon>Endogonaceae</taxon>
        <taxon>Jimgerdemannia</taxon>
    </lineage>
</organism>
<dbReference type="Proteomes" id="UP000268093">
    <property type="component" value="Unassembled WGS sequence"/>
</dbReference>
<evidence type="ECO:0000313" key="3">
    <source>
        <dbReference type="Proteomes" id="UP000268093"/>
    </source>
</evidence>
<protein>
    <submittedName>
        <fullName evidence="2">Uncharacterized protein</fullName>
    </submittedName>
</protein>
<evidence type="ECO:0000313" key="2">
    <source>
        <dbReference type="EMBL" id="RUP47651.1"/>
    </source>
</evidence>
<dbReference type="EMBL" id="RBNI01004257">
    <property type="protein sequence ID" value="RUP47651.1"/>
    <property type="molecule type" value="Genomic_DNA"/>
</dbReference>
<reference evidence="2 3" key="1">
    <citation type="journal article" date="2018" name="New Phytol.">
        <title>Phylogenomics of Endogonaceae and evolution of mycorrhizas within Mucoromycota.</title>
        <authorList>
            <person name="Chang Y."/>
            <person name="Desiro A."/>
            <person name="Na H."/>
            <person name="Sandor L."/>
            <person name="Lipzen A."/>
            <person name="Clum A."/>
            <person name="Barry K."/>
            <person name="Grigoriev I.V."/>
            <person name="Martin F.M."/>
            <person name="Stajich J.E."/>
            <person name="Smith M.E."/>
            <person name="Bonito G."/>
            <person name="Spatafora J.W."/>
        </authorList>
    </citation>
    <scope>NUCLEOTIDE SEQUENCE [LARGE SCALE GENOMIC DNA]</scope>
    <source>
        <strain evidence="2 3">GMNB39</strain>
    </source>
</reference>
<keyword evidence="1" id="KW-0472">Membrane</keyword>
<keyword evidence="1" id="KW-1133">Transmembrane helix</keyword>